<sequence length="877" mass="101499">MRHSKLNIPALPSDLIRRPHLLKILENKRAIPLILISAPAGYGKSILISQWLKETESTNVWLSIDETMNDTSIFLTYISEALSKFSSVEKQSLKNLDKDYNFISWPSIIEIIVNSLNLLDEHSILILDDYHLIKNQEIHQLVQVLISEEIKNLQVVIITRWDPPFKLQKLRLYNRLFELRMSDLRFDKDELTQFLALYRNIRLKSDVIDKIIKRTEGWILAIRMILLARSFPMEDNKMKDIENISSNLDQLLSYISLNLEPDFFRQMQLCALCDRFNVELIDSICDFAYESSCKGEVFLAKLKDLNFFIIASDEEGGWYRFHHLVGETLMRNLKKSDPNSITSLYTHISEWFSDNGLIDEAINYAIKANNHALACYQITKHSESELNKGQWWVVQRWLDLIPRRIRNMNIEIMLTELLVCEETWNIEDFSSILDTLKSIGIENSNDKNISLYLFHLGYFLTFVKPDPKQALESIEQSKALFYDETYMFGGRRELVLACCRQMLGFAPLALQTLEEILEKLGLSSKMHSRPIHGKVLVHILSGNFNSVNSDAKKLLFHVQDSDLLHAKGWGLYFIGNAAFQSNNEYEAVNAFKEALALEGVFNYRTYFDALAGLTLISSLKKDEKATASFLDQMSRLATKLKDTKFQNYHRSVQARVNWHFGQGDKEISWAISDWVKQHPSSYLFLIDVPELTKIRILVSSGTNAQVKEAISVLEEVGAILKSVNNGYQLVDILMLKAMAFFRFRKENLAAKWLEEALILAEKKNMIRPILEANLVMPSLFSVLEDNAPYRILTRINFDYAAQKRPKEDLSHVHVLTLREQEIIRLIYKGFRNKEVAQQLNISILTVKTHLRNIYSKLDVSNRTAMINKILEKNLFKL</sequence>
<comment type="caution">
    <text evidence="5">The sequence shown here is derived from an EMBL/GenBank/DDBJ whole genome shotgun (WGS) entry which is preliminary data.</text>
</comment>
<keyword evidence="3" id="KW-0804">Transcription</keyword>
<dbReference type="InterPro" id="IPR027417">
    <property type="entry name" value="P-loop_NTPase"/>
</dbReference>
<dbReference type="InterPro" id="IPR059106">
    <property type="entry name" value="WHD_MalT"/>
</dbReference>
<proteinExistence type="predicted"/>
<keyword evidence="6" id="KW-1185">Reference proteome</keyword>
<dbReference type="PROSITE" id="PS50043">
    <property type="entry name" value="HTH_LUXR_2"/>
    <property type="match status" value="1"/>
</dbReference>
<evidence type="ECO:0000256" key="1">
    <source>
        <dbReference type="ARBA" id="ARBA00023015"/>
    </source>
</evidence>
<dbReference type="CDD" id="cd06170">
    <property type="entry name" value="LuxR_C_like"/>
    <property type="match status" value="1"/>
</dbReference>
<dbReference type="EMBL" id="JBAWKC010000001">
    <property type="protein sequence ID" value="MFH6767216.1"/>
    <property type="molecule type" value="Genomic_DNA"/>
</dbReference>
<dbReference type="PANTHER" id="PTHR44688:SF16">
    <property type="entry name" value="DNA-BINDING TRANSCRIPTIONAL ACTIVATOR DEVR_DOSR"/>
    <property type="match status" value="1"/>
</dbReference>
<evidence type="ECO:0000313" key="5">
    <source>
        <dbReference type="EMBL" id="MFH6767216.1"/>
    </source>
</evidence>
<dbReference type="Pfam" id="PF25873">
    <property type="entry name" value="WHD_MalT"/>
    <property type="match status" value="1"/>
</dbReference>
<dbReference type="SUPFAM" id="SSF52540">
    <property type="entry name" value="P-loop containing nucleoside triphosphate hydrolases"/>
    <property type="match status" value="1"/>
</dbReference>
<dbReference type="Pfam" id="PF00196">
    <property type="entry name" value="GerE"/>
    <property type="match status" value="1"/>
</dbReference>
<dbReference type="PRINTS" id="PR00038">
    <property type="entry name" value="HTHLUXR"/>
</dbReference>
<feature type="domain" description="HTH luxR-type" evidence="4">
    <location>
        <begin position="808"/>
        <end position="873"/>
    </location>
</feature>
<evidence type="ECO:0000313" key="6">
    <source>
        <dbReference type="Proteomes" id="UP001610104"/>
    </source>
</evidence>
<name>A0ABW7MK70_9FLAO</name>
<dbReference type="Gene3D" id="1.10.10.10">
    <property type="entry name" value="Winged helix-like DNA-binding domain superfamily/Winged helix DNA-binding domain"/>
    <property type="match status" value="1"/>
</dbReference>
<dbReference type="PROSITE" id="PS00622">
    <property type="entry name" value="HTH_LUXR_1"/>
    <property type="match status" value="1"/>
</dbReference>
<dbReference type="Proteomes" id="UP001610104">
    <property type="component" value="Unassembled WGS sequence"/>
</dbReference>
<dbReference type="RefSeq" id="WP_395436496.1">
    <property type="nucleotide sequence ID" value="NZ_JBAWKC010000001.1"/>
</dbReference>
<dbReference type="InterPro" id="IPR016032">
    <property type="entry name" value="Sig_transdc_resp-reg_C-effctor"/>
</dbReference>
<dbReference type="PANTHER" id="PTHR44688">
    <property type="entry name" value="DNA-BINDING TRANSCRIPTIONAL ACTIVATOR DEVR_DOSR"/>
    <property type="match status" value="1"/>
</dbReference>
<reference evidence="5 6" key="1">
    <citation type="submission" date="2024-02" db="EMBL/GenBank/DDBJ databases">
        <title>A Gaetbulibacter species isolated from tidal flats and genomic insights of their niches.</title>
        <authorList>
            <person name="Ye Y."/>
        </authorList>
    </citation>
    <scope>NUCLEOTIDE SEQUENCE [LARGE SCALE GENOMIC DNA]</scope>
    <source>
        <strain evidence="5 6">KEM-8</strain>
    </source>
</reference>
<keyword evidence="2" id="KW-0238">DNA-binding</keyword>
<dbReference type="SMART" id="SM00421">
    <property type="entry name" value="HTH_LUXR"/>
    <property type="match status" value="1"/>
</dbReference>
<gene>
    <name evidence="5" type="ORF">V8G56_00590</name>
</gene>
<dbReference type="InterPro" id="IPR011990">
    <property type="entry name" value="TPR-like_helical_dom_sf"/>
</dbReference>
<evidence type="ECO:0000259" key="4">
    <source>
        <dbReference type="PROSITE" id="PS50043"/>
    </source>
</evidence>
<organism evidence="5 6">
    <name type="scientific">Gaetbulibacter aquiaggeris</name>
    <dbReference type="NCBI Taxonomy" id="1735373"/>
    <lineage>
        <taxon>Bacteria</taxon>
        <taxon>Pseudomonadati</taxon>
        <taxon>Bacteroidota</taxon>
        <taxon>Flavobacteriia</taxon>
        <taxon>Flavobacteriales</taxon>
        <taxon>Flavobacteriaceae</taxon>
        <taxon>Gaetbulibacter</taxon>
    </lineage>
</organism>
<accession>A0ABW7MK70</accession>
<evidence type="ECO:0000256" key="3">
    <source>
        <dbReference type="ARBA" id="ARBA00023163"/>
    </source>
</evidence>
<dbReference type="Gene3D" id="3.40.50.300">
    <property type="entry name" value="P-loop containing nucleotide triphosphate hydrolases"/>
    <property type="match status" value="1"/>
</dbReference>
<protein>
    <submittedName>
        <fullName evidence="5">LuxR C-terminal-related transcriptional regulator</fullName>
    </submittedName>
</protein>
<keyword evidence="1" id="KW-0805">Transcription regulation</keyword>
<evidence type="ECO:0000256" key="2">
    <source>
        <dbReference type="ARBA" id="ARBA00023125"/>
    </source>
</evidence>
<dbReference type="InterPro" id="IPR000792">
    <property type="entry name" value="Tscrpt_reg_LuxR_C"/>
</dbReference>
<dbReference type="SUPFAM" id="SSF46894">
    <property type="entry name" value="C-terminal effector domain of the bipartite response regulators"/>
    <property type="match status" value="1"/>
</dbReference>
<dbReference type="InterPro" id="IPR036388">
    <property type="entry name" value="WH-like_DNA-bd_sf"/>
</dbReference>
<dbReference type="Gene3D" id="1.25.40.10">
    <property type="entry name" value="Tetratricopeptide repeat domain"/>
    <property type="match status" value="1"/>
</dbReference>